<evidence type="ECO:0000313" key="4">
    <source>
        <dbReference type="RefSeq" id="XP_022252741.1"/>
    </source>
</evidence>
<keyword evidence="2" id="KW-0732">Signal</keyword>
<feature type="signal peptide" evidence="2">
    <location>
        <begin position="1"/>
        <end position="20"/>
    </location>
</feature>
<proteinExistence type="predicted"/>
<evidence type="ECO:0000256" key="2">
    <source>
        <dbReference type="SAM" id="SignalP"/>
    </source>
</evidence>
<sequence length="875" mass="98057">MWLRSSLAALLMVVVHFGASEQHVLHRRQSSPPLPEKYSVYVKPLPSNKNHHSLSFVGEPNQPPKLSLKKLDQQKGLTESSLPKYQLPLVPHFQRKKLEQSSNVQLSSLSFSKASIQLEHQEPNSQSQHQFSTQILKSQLPLTPQVQSHQNQSKYQIHHTLSPQSYSKIQAPLSPKSQHQVLTQSQQNHYQLPIPAQTLSSHTQFRSEQSQIPQTSHSLQRKYLKVESLLSSGSDKADDTQHKKTSQVIFVNGQPVVINPTESQKAPSSPVTQNSHDSHAFLSSPTTDAIFQEKLLGSVQSQVQSVIQKAPASEIEYDKGGPASDRDNNDDAYVVYYYYYYDDDDEPNNKTSPSLKFDDIPNLENFDESKTETTNVKKDVRRVGQRGNVPNNVISNAFSDTSLSKDRSGQPGTLSLNNSAQSKNADVSSKPVKDPVLPIAPISNVYRYGNDVSRFPVTPDLVDHSTKNQKPTIVTDVSVEDKEDNLSVNSNIQDHSTTTFSEDDPSSKSDLFSSVNDSNSGAEINEIVEAQTEPLTRKDPTIEIEVTKTTESTTTQEPITTTVSVPSRFSNRRRFGSRRPPGYVRSRRPPVIDLTTTKVVKTEAPEEDTEKEESTTVSTTTITSTTSRRSRLRSRLGNRRRNVGFNRQRPSFRRSRFRGSNNDSDKKKDEENGKIEEKSTEKETTTTSTTAVTESSRPTARRRFGSLRSSRRFGSSRRKSSSITVSPESTSNDESTTVKTTTAVSRVRSSSIFGRSNTRSRLSFLRRGRSGLRRGSKVEKEPEEDDVEAVDEEKKSSTPKIADKTTVTSLSEEVETTTTTDTLLSSNEDEYDVEEDEEPQISEDPITTTTENSRFSGLFRKRKRPTLFGNRPRLL</sequence>
<feature type="compositionally biased region" description="Low complexity" evidence="1">
    <location>
        <begin position="549"/>
        <end position="569"/>
    </location>
</feature>
<feature type="compositionally biased region" description="Basic and acidic residues" evidence="1">
    <location>
        <begin position="663"/>
        <end position="684"/>
    </location>
</feature>
<feature type="region of interest" description="Disordered" evidence="1">
    <location>
        <begin position="765"/>
        <end position="875"/>
    </location>
</feature>
<feature type="compositionally biased region" description="Polar residues" evidence="1">
    <location>
        <begin position="260"/>
        <end position="282"/>
    </location>
</feature>
<gene>
    <name evidence="4" type="primary">LOC111088092</name>
</gene>
<feature type="chain" id="PRO_5045978734" evidence="2">
    <location>
        <begin position="21"/>
        <end position="875"/>
    </location>
</feature>
<protein>
    <submittedName>
        <fullName evidence="4">Uncharacterized protein LOC111088092</fullName>
    </submittedName>
</protein>
<feature type="region of interest" description="Disordered" evidence="1">
    <location>
        <begin position="199"/>
        <end position="218"/>
    </location>
</feature>
<dbReference type="Proteomes" id="UP000694941">
    <property type="component" value="Unplaced"/>
</dbReference>
<organism evidence="3 4">
    <name type="scientific">Limulus polyphemus</name>
    <name type="common">Atlantic horseshoe crab</name>
    <dbReference type="NCBI Taxonomy" id="6850"/>
    <lineage>
        <taxon>Eukaryota</taxon>
        <taxon>Metazoa</taxon>
        <taxon>Ecdysozoa</taxon>
        <taxon>Arthropoda</taxon>
        <taxon>Chelicerata</taxon>
        <taxon>Merostomata</taxon>
        <taxon>Xiphosura</taxon>
        <taxon>Limulidae</taxon>
        <taxon>Limulus</taxon>
    </lineage>
</organism>
<accession>A0ABM1TA35</accession>
<dbReference type="RefSeq" id="XP_022252741.1">
    <property type="nucleotide sequence ID" value="XM_022397033.1"/>
</dbReference>
<feature type="region of interest" description="Disordered" evidence="1">
    <location>
        <begin position="259"/>
        <end position="282"/>
    </location>
</feature>
<feature type="compositionally biased region" description="Basic and acidic residues" evidence="1">
    <location>
        <begin position="367"/>
        <end position="382"/>
    </location>
</feature>
<evidence type="ECO:0000256" key="1">
    <source>
        <dbReference type="SAM" id="MobiDB-lite"/>
    </source>
</evidence>
<feature type="region of interest" description="Disordered" evidence="1">
    <location>
        <begin position="487"/>
        <end position="742"/>
    </location>
</feature>
<feature type="compositionally biased region" description="Low complexity" evidence="1">
    <location>
        <begin position="805"/>
        <end position="826"/>
    </location>
</feature>
<dbReference type="GeneID" id="111088092"/>
<name>A0ABM1TA35_LIMPO</name>
<feature type="compositionally biased region" description="Low complexity" evidence="1">
    <location>
        <begin position="615"/>
        <end position="627"/>
    </location>
</feature>
<feature type="compositionally biased region" description="Low complexity" evidence="1">
    <location>
        <begin position="685"/>
        <end position="696"/>
    </location>
</feature>
<feature type="compositionally biased region" description="Low complexity" evidence="1">
    <location>
        <begin position="721"/>
        <end position="742"/>
    </location>
</feature>
<feature type="compositionally biased region" description="Polar residues" evidence="1">
    <location>
        <begin position="487"/>
        <end position="500"/>
    </location>
</feature>
<feature type="compositionally biased region" description="Polar residues" evidence="1">
    <location>
        <begin position="508"/>
        <end position="522"/>
    </location>
</feature>
<keyword evidence="3" id="KW-1185">Reference proteome</keyword>
<feature type="compositionally biased region" description="Polar residues" evidence="1">
    <location>
        <begin position="388"/>
        <end position="402"/>
    </location>
</feature>
<feature type="compositionally biased region" description="Basic residues" evidence="1">
    <location>
        <begin position="765"/>
        <end position="775"/>
    </location>
</feature>
<evidence type="ECO:0000313" key="3">
    <source>
        <dbReference type="Proteomes" id="UP000694941"/>
    </source>
</evidence>
<reference evidence="4" key="1">
    <citation type="submission" date="2025-08" db="UniProtKB">
        <authorList>
            <consortium name="RefSeq"/>
        </authorList>
    </citation>
    <scope>IDENTIFICATION</scope>
    <source>
        <tissue evidence="4">Muscle</tissue>
    </source>
</reference>
<feature type="compositionally biased region" description="Acidic residues" evidence="1">
    <location>
        <begin position="781"/>
        <end position="791"/>
    </location>
</feature>
<feature type="compositionally biased region" description="Basic and acidic residues" evidence="1">
    <location>
        <begin position="535"/>
        <end position="548"/>
    </location>
</feature>
<feature type="compositionally biased region" description="Acidic residues" evidence="1">
    <location>
        <begin position="827"/>
        <end position="841"/>
    </location>
</feature>
<feature type="compositionally biased region" description="Basic residues" evidence="1">
    <location>
        <begin position="628"/>
        <end position="642"/>
    </location>
</feature>
<feature type="compositionally biased region" description="Polar residues" evidence="1">
    <location>
        <begin position="410"/>
        <end position="427"/>
    </location>
</feature>
<feature type="compositionally biased region" description="Basic residues" evidence="1">
    <location>
        <begin position="699"/>
        <end position="720"/>
    </location>
</feature>
<feature type="region of interest" description="Disordered" evidence="1">
    <location>
        <begin position="366"/>
        <end position="434"/>
    </location>
</feature>
<feature type="compositionally biased region" description="Polar residues" evidence="1">
    <location>
        <begin position="845"/>
        <end position="855"/>
    </location>
</feature>